<accession>A0A174UXI6</accession>
<reference evidence="2 3" key="1">
    <citation type="submission" date="2019-09" db="EMBL/GenBank/DDBJ databases">
        <title>Draft genome sequencing of Hungatella hathewayi 123Y-2.</title>
        <authorList>
            <person name="Lv Q."/>
            <person name="Li S."/>
        </authorList>
    </citation>
    <scope>NUCLEOTIDE SEQUENCE [LARGE SCALE GENOMIC DNA]</scope>
    <source>
        <strain evidence="2 3">123Y-2</strain>
    </source>
</reference>
<organism evidence="2 3">
    <name type="scientific">Hungatella hathewayi</name>
    <dbReference type="NCBI Taxonomy" id="154046"/>
    <lineage>
        <taxon>Bacteria</taxon>
        <taxon>Bacillati</taxon>
        <taxon>Bacillota</taxon>
        <taxon>Clostridia</taxon>
        <taxon>Lachnospirales</taxon>
        <taxon>Lachnospiraceae</taxon>
        <taxon>Hungatella</taxon>
    </lineage>
</organism>
<proteinExistence type="predicted"/>
<name>A0A174UXI6_9FIRM</name>
<reference evidence="1" key="2">
    <citation type="submission" date="2022-01" db="EMBL/GenBank/DDBJ databases">
        <title>Novel bile acid biosynthetic pathways are enriched in the microbiome of centenarians.</title>
        <authorList>
            <person name="Sato Y."/>
            <person name="Atarashi K."/>
            <person name="Plichta R.D."/>
            <person name="Arai Y."/>
            <person name="Sasajima S."/>
            <person name="Kearney M.S."/>
            <person name="Suda W."/>
            <person name="Takeshita K."/>
            <person name="Sasaki T."/>
            <person name="Okamoto S."/>
            <person name="Skelly N.A."/>
            <person name="Okamura Y."/>
            <person name="Vlamakis H."/>
            <person name="Li Y."/>
            <person name="Tanoue T."/>
            <person name="Takei H."/>
            <person name="Nittono H."/>
            <person name="Narushima S."/>
            <person name="Irie J."/>
            <person name="Itoh H."/>
            <person name="Moriya K."/>
            <person name="Sugiura Y."/>
            <person name="Suematsu M."/>
            <person name="Moritoki N."/>
            <person name="Shibata S."/>
            <person name="Littman R.D."/>
            <person name="Fischbach A.M."/>
            <person name="Uwamino Y."/>
            <person name="Inoue T."/>
            <person name="Honda A."/>
            <person name="Hattori M."/>
            <person name="Murai T."/>
            <person name="Xavier J.R."/>
            <person name="Hirose N."/>
            <person name="Honda K."/>
        </authorList>
    </citation>
    <scope>NUCLEOTIDE SEQUENCE</scope>
    <source>
        <strain evidence="1">CE91-St55</strain>
    </source>
</reference>
<protein>
    <submittedName>
        <fullName evidence="2">DUF4250 domain-containing protein</fullName>
    </submittedName>
</protein>
<evidence type="ECO:0000313" key="3">
    <source>
        <dbReference type="Proteomes" id="UP000434223"/>
    </source>
</evidence>
<dbReference type="EMBL" id="WNME01000007">
    <property type="protein sequence ID" value="MUB63943.1"/>
    <property type="molecule type" value="Genomic_DNA"/>
</dbReference>
<gene>
    <name evidence="1" type="ORF">CE91St55_09370</name>
    <name evidence="2" type="ORF">GNE07_12860</name>
</gene>
<evidence type="ECO:0000313" key="2">
    <source>
        <dbReference type="EMBL" id="MUB63943.1"/>
    </source>
</evidence>
<dbReference type="RefSeq" id="WP_006770976.1">
    <property type="nucleotide sequence ID" value="NZ_BQNJ01000001.1"/>
</dbReference>
<sequence>MANIPKDPVMLLSFLNTQLRDYYPSLEDCCLSLGINMEEITGGLALIGYYYNEEKNQFI</sequence>
<dbReference type="EMBL" id="BQNJ01000001">
    <property type="protein sequence ID" value="GKG98955.1"/>
    <property type="molecule type" value="Genomic_DNA"/>
</dbReference>
<dbReference type="Proteomes" id="UP001055091">
    <property type="component" value="Unassembled WGS sequence"/>
</dbReference>
<dbReference type="GeneID" id="93147497"/>
<dbReference type="InterPro" id="IPR025346">
    <property type="entry name" value="DUF4250"/>
</dbReference>
<dbReference type="Pfam" id="PF14056">
    <property type="entry name" value="DUF4250"/>
    <property type="match status" value="1"/>
</dbReference>
<evidence type="ECO:0000313" key="1">
    <source>
        <dbReference type="EMBL" id="GKG98955.1"/>
    </source>
</evidence>
<dbReference type="OrthoDB" id="6636823at2"/>
<dbReference type="Proteomes" id="UP000434223">
    <property type="component" value="Unassembled WGS sequence"/>
</dbReference>
<dbReference type="AlphaFoldDB" id="A0A174UXI6"/>
<comment type="caution">
    <text evidence="2">The sequence shown here is derived from an EMBL/GenBank/DDBJ whole genome shotgun (WGS) entry which is preliminary data.</text>
</comment>